<reference evidence="1 2" key="1">
    <citation type="journal article" date="2019" name="Genome Biol. Evol.">
        <title>Insights into the evolution of the New World diploid cottons (Gossypium, subgenus Houzingenia) based on genome sequencing.</title>
        <authorList>
            <person name="Grover C.E."/>
            <person name="Arick M.A. 2nd"/>
            <person name="Thrash A."/>
            <person name="Conover J.L."/>
            <person name="Sanders W.S."/>
            <person name="Peterson D.G."/>
            <person name="Frelichowski J.E."/>
            <person name="Scheffler J.A."/>
            <person name="Scheffler B.E."/>
            <person name="Wendel J.F."/>
        </authorList>
    </citation>
    <scope>NUCLEOTIDE SEQUENCE [LARGE SCALE GENOMIC DNA]</scope>
    <source>
        <strain evidence="1">8</strain>
        <tissue evidence="1">Leaf</tissue>
    </source>
</reference>
<evidence type="ECO:0000313" key="2">
    <source>
        <dbReference type="Proteomes" id="UP000593568"/>
    </source>
</evidence>
<dbReference type="AlphaFoldDB" id="A0A7J9FM33"/>
<protein>
    <submittedName>
        <fullName evidence="1">Uncharacterized protein</fullName>
    </submittedName>
</protein>
<organism evidence="1 2">
    <name type="scientific">Gossypium trilobum</name>
    <dbReference type="NCBI Taxonomy" id="34281"/>
    <lineage>
        <taxon>Eukaryota</taxon>
        <taxon>Viridiplantae</taxon>
        <taxon>Streptophyta</taxon>
        <taxon>Embryophyta</taxon>
        <taxon>Tracheophyta</taxon>
        <taxon>Spermatophyta</taxon>
        <taxon>Magnoliopsida</taxon>
        <taxon>eudicotyledons</taxon>
        <taxon>Gunneridae</taxon>
        <taxon>Pentapetalae</taxon>
        <taxon>rosids</taxon>
        <taxon>malvids</taxon>
        <taxon>Malvales</taxon>
        <taxon>Malvaceae</taxon>
        <taxon>Malvoideae</taxon>
        <taxon>Gossypium</taxon>
    </lineage>
</organism>
<dbReference type="EMBL" id="JABEZW010219474">
    <property type="protein sequence ID" value="MBA0785625.1"/>
    <property type="molecule type" value="Genomic_DNA"/>
</dbReference>
<name>A0A7J9FM33_9ROSI</name>
<dbReference type="Proteomes" id="UP000593568">
    <property type="component" value="Unassembled WGS sequence"/>
</dbReference>
<comment type="caution">
    <text evidence="1">The sequence shown here is derived from an EMBL/GenBank/DDBJ whole genome shotgun (WGS) entry which is preliminary data.</text>
</comment>
<sequence length="75" mass="8790">MSPKCLLDSPFIWGDADKCRFLINVDYLLKRGVFELNNFNYSLDECLDGNLSNWIYALYNKLVLYMTIVERVTNS</sequence>
<keyword evidence="2" id="KW-1185">Reference proteome</keyword>
<accession>A0A7J9FM33</accession>
<evidence type="ECO:0000313" key="1">
    <source>
        <dbReference type="EMBL" id="MBA0785625.1"/>
    </source>
</evidence>
<proteinExistence type="predicted"/>
<gene>
    <name evidence="1" type="ORF">Gotri_027077</name>
</gene>